<dbReference type="GO" id="GO:0004746">
    <property type="term" value="F:riboflavin synthase activity"/>
    <property type="evidence" value="ECO:0007669"/>
    <property type="project" value="UniProtKB-UniRule"/>
</dbReference>
<dbReference type="RefSeq" id="WP_131307044.1">
    <property type="nucleotide sequence ID" value="NZ_SJFN01000006.1"/>
</dbReference>
<evidence type="ECO:0000256" key="3">
    <source>
        <dbReference type="ARBA" id="ARBA00004887"/>
    </source>
</evidence>
<dbReference type="FunFam" id="2.40.30.20:FF:000003">
    <property type="entry name" value="Riboflavin synthase, alpha subunit"/>
    <property type="match status" value="1"/>
</dbReference>
<dbReference type="EMBL" id="SJFN01000006">
    <property type="protein sequence ID" value="TBW39722.1"/>
    <property type="molecule type" value="Genomic_DNA"/>
</dbReference>
<dbReference type="NCBIfam" id="NF006767">
    <property type="entry name" value="PRK09289.1"/>
    <property type="match status" value="1"/>
</dbReference>
<dbReference type="Gene3D" id="2.40.30.20">
    <property type="match status" value="2"/>
</dbReference>
<dbReference type="CDD" id="cd00402">
    <property type="entry name" value="Riboflavin_synthase_like"/>
    <property type="match status" value="1"/>
</dbReference>
<comment type="function">
    <text evidence="2">Catalyzes the dismutation of two molecules of 6,7-dimethyl-8-ribityllumazine, resulting in the formation of riboflavin and 5-amino-6-(D-ribitylamino)uracil.</text>
</comment>
<dbReference type="NCBIfam" id="NF009566">
    <property type="entry name" value="PRK13020.1"/>
    <property type="match status" value="1"/>
</dbReference>
<evidence type="ECO:0000256" key="7">
    <source>
        <dbReference type="ARBA" id="ARBA00022619"/>
    </source>
</evidence>
<dbReference type="SUPFAM" id="SSF63380">
    <property type="entry name" value="Riboflavin synthase domain-like"/>
    <property type="match status" value="2"/>
</dbReference>
<comment type="caution">
    <text evidence="13">The sequence shown here is derived from an EMBL/GenBank/DDBJ whole genome shotgun (WGS) entry which is preliminary data.</text>
</comment>
<comment type="pathway">
    <text evidence="3">Cofactor biosynthesis; riboflavin biosynthesis; riboflavin from 2-hydroxy-3-oxobutyl phosphate and 5-amino-6-(D-ribitylamino)uracil: step 2/2.</text>
</comment>
<dbReference type="PANTHER" id="PTHR21098:SF12">
    <property type="entry name" value="RIBOFLAVIN SYNTHASE"/>
    <property type="match status" value="1"/>
</dbReference>
<dbReference type="InterPro" id="IPR026017">
    <property type="entry name" value="Lumazine-bd_dom"/>
</dbReference>
<evidence type="ECO:0000256" key="9">
    <source>
        <dbReference type="ARBA" id="ARBA00022737"/>
    </source>
</evidence>
<evidence type="ECO:0000313" key="14">
    <source>
        <dbReference type="Proteomes" id="UP000292781"/>
    </source>
</evidence>
<gene>
    <name evidence="13" type="ORF">EYW49_05540</name>
</gene>
<dbReference type="InterPro" id="IPR001783">
    <property type="entry name" value="Lumazine-bd"/>
</dbReference>
<name>A0A4Q9VU81_9HYPH</name>
<dbReference type="Proteomes" id="UP000292781">
    <property type="component" value="Unassembled WGS sequence"/>
</dbReference>
<dbReference type="InterPro" id="IPR017938">
    <property type="entry name" value="Riboflavin_synthase-like_b-brl"/>
</dbReference>
<evidence type="ECO:0000259" key="12">
    <source>
        <dbReference type="PROSITE" id="PS51177"/>
    </source>
</evidence>
<reference evidence="13 14" key="1">
    <citation type="submission" date="2019-02" db="EMBL/GenBank/DDBJ databases">
        <title>Siculibacillus lacustris gen. nov., sp. nov., a new rosette-forming bacterium isolated from a freshwater crater lake (Lake St. Ana, Romania).</title>
        <authorList>
            <person name="Felfoldi T."/>
            <person name="Marton Z."/>
            <person name="Szabo A."/>
            <person name="Mentes A."/>
            <person name="Boka K."/>
            <person name="Marialigeti K."/>
            <person name="Mathe I."/>
            <person name="Koncz M."/>
            <person name="Schumann P."/>
            <person name="Toth E."/>
        </authorList>
    </citation>
    <scope>NUCLEOTIDE SEQUENCE [LARGE SCALE GENOMIC DNA]</scope>
    <source>
        <strain evidence="13 14">SA-279</strain>
    </source>
</reference>
<dbReference type="NCBIfam" id="TIGR00187">
    <property type="entry name" value="ribE"/>
    <property type="match status" value="1"/>
</dbReference>
<proteinExistence type="predicted"/>
<feature type="domain" description="Lumazine-binding" evidence="12">
    <location>
        <begin position="1"/>
        <end position="101"/>
    </location>
</feature>
<dbReference type="FunFam" id="2.40.30.20:FF:000004">
    <property type="entry name" value="Riboflavin synthase, alpha subunit"/>
    <property type="match status" value="1"/>
</dbReference>
<protein>
    <recommendedName>
        <fullName evidence="6 10">Riboflavin synthase</fullName>
        <ecNumber evidence="5 10">2.5.1.9</ecNumber>
    </recommendedName>
</protein>
<sequence>MFTGIVTAVGEVLAVETREVGVRLRIASPYDPDGIAMGASIAHAGVCLTVVDRGRVADGRGWHEIEVSPETLRCTTMGEWVVGSKINLERSLCLGDEMGGHLVTGHVDGLAVVEELTMEGDMAVFRFRVPHELARFIAPKGSVALDGTSLTVNDVTGDTFTVQFIPHTLTVTTWGERRVGDRIDVEVDLMARYVARLRDADGAPN</sequence>
<dbReference type="PROSITE" id="PS51177">
    <property type="entry name" value="LUMAZINE_BIND"/>
    <property type="match status" value="2"/>
</dbReference>
<evidence type="ECO:0000256" key="4">
    <source>
        <dbReference type="ARBA" id="ARBA00011233"/>
    </source>
</evidence>
<comment type="catalytic activity">
    <reaction evidence="1">
        <text>2 6,7-dimethyl-8-(1-D-ribityl)lumazine + H(+) = 5-amino-6-(D-ribitylamino)uracil + riboflavin</text>
        <dbReference type="Rhea" id="RHEA:20772"/>
        <dbReference type="ChEBI" id="CHEBI:15378"/>
        <dbReference type="ChEBI" id="CHEBI:15934"/>
        <dbReference type="ChEBI" id="CHEBI:57986"/>
        <dbReference type="ChEBI" id="CHEBI:58201"/>
        <dbReference type="EC" id="2.5.1.9"/>
    </reaction>
</comment>
<feature type="domain" description="Lumazine-binding" evidence="12">
    <location>
        <begin position="102"/>
        <end position="198"/>
    </location>
</feature>
<feature type="repeat" description="Lumazine-binding" evidence="11">
    <location>
        <begin position="1"/>
        <end position="101"/>
    </location>
</feature>
<dbReference type="InterPro" id="IPR023366">
    <property type="entry name" value="ATP_synth_asu-like_sf"/>
</dbReference>
<evidence type="ECO:0000256" key="1">
    <source>
        <dbReference type="ARBA" id="ARBA00000968"/>
    </source>
</evidence>
<evidence type="ECO:0000256" key="11">
    <source>
        <dbReference type="PROSITE-ProRule" id="PRU00524"/>
    </source>
</evidence>
<keyword evidence="8 13" id="KW-0808">Transferase</keyword>
<evidence type="ECO:0000256" key="5">
    <source>
        <dbReference type="ARBA" id="ARBA00012827"/>
    </source>
</evidence>
<dbReference type="GO" id="GO:0009231">
    <property type="term" value="P:riboflavin biosynthetic process"/>
    <property type="evidence" value="ECO:0007669"/>
    <property type="project" value="UniProtKB-KW"/>
</dbReference>
<keyword evidence="7" id="KW-0686">Riboflavin biosynthesis</keyword>
<dbReference type="AlphaFoldDB" id="A0A4Q9VU81"/>
<organism evidence="13 14">
    <name type="scientific">Siculibacillus lacustris</name>
    <dbReference type="NCBI Taxonomy" id="1549641"/>
    <lineage>
        <taxon>Bacteria</taxon>
        <taxon>Pseudomonadati</taxon>
        <taxon>Pseudomonadota</taxon>
        <taxon>Alphaproteobacteria</taxon>
        <taxon>Hyphomicrobiales</taxon>
        <taxon>Ancalomicrobiaceae</taxon>
        <taxon>Siculibacillus</taxon>
    </lineage>
</organism>
<dbReference type="Pfam" id="PF00677">
    <property type="entry name" value="Lum_binding"/>
    <property type="match status" value="2"/>
</dbReference>
<dbReference type="OrthoDB" id="9788537at2"/>
<keyword evidence="14" id="KW-1185">Reference proteome</keyword>
<evidence type="ECO:0000256" key="8">
    <source>
        <dbReference type="ARBA" id="ARBA00022679"/>
    </source>
</evidence>
<accession>A0A4Q9VU81</accession>
<dbReference type="PANTHER" id="PTHR21098">
    <property type="entry name" value="RIBOFLAVIN SYNTHASE ALPHA CHAIN"/>
    <property type="match status" value="1"/>
</dbReference>
<evidence type="ECO:0000256" key="6">
    <source>
        <dbReference type="ARBA" id="ARBA00013950"/>
    </source>
</evidence>
<dbReference type="EC" id="2.5.1.9" evidence="5 10"/>
<dbReference type="PIRSF" id="PIRSF000498">
    <property type="entry name" value="Riboflavin_syn_A"/>
    <property type="match status" value="1"/>
</dbReference>
<evidence type="ECO:0000313" key="13">
    <source>
        <dbReference type="EMBL" id="TBW39722.1"/>
    </source>
</evidence>
<evidence type="ECO:0000256" key="2">
    <source>
        <dbReference type="ARBA" id="ARBA00002803"/>
    </source>
</evidence>
<keyword evidence="9" id="KW-0677">Repeat</keyword>
<comment type="subunit">
    <text evidence="4">Homotrimer.</text>
</comment>
<feature type="repeat" description="Lumazine-binding" evidence="11">
    <location>
        <begin position="102"/>
        <end position="198"/>
    </location>
</feature>
<evidence type="ECO:0000256" key="10">
    <source>
        <dbReference type="NCBIfam" id="TIGR00187"/>
    </source>
</evidence>